<accession>C6Y0E1</accession>
<dbReference type="STRING" id="485917.Phep_2652"/>
<keyword evidence="4 8" id="KW-0812">Transmembrane</keyword>
<evidence type="ECO:0000256" key="3">
    <source>
        <dbReference type="ARBA" id="ARBA00022452"/>
    </source>
</evidence>
<dbReference type="Pfam" id="PF00593">
    <property type="entry name" value="TonB_dep_Rec_b-barrel"/>
    <property type="match status" value="1"/>
</dbReference>
<dbReference type="GO" id="GO:0009279">
    <property type="term" value="C:cell outer membrane"/>
    <property type="evidence" value="ECO:0007669"/>
    <property type="project" value="UniProtKB-SubCell"/>
</dbReference>
<dbReference type="NCBIfam" id="TIGR04056">
    <property type="entry name" value="OMP_RagA_SusC"/>
    <property type="match status" value="1"/>
</dbReference>
<reference evidence="13 14" key="1">
    <citation type="journal article" date="2009" name="Stand. Genomic Sci.">
        <title>Complete genome sequence of Pedobacter heparinus type strain (HIM 762-3).</title>
        <authorList>
            <person name="Han C."/>
            <person name="Spring S."/>
            <person name="Lapidus A."/>
            <person name="Del Rio T.G."/>
            <person name="Tice H."/>
            <person name="Copeland A."/>
            <person name="Cheng J.F."/>
            <person name="Lucas S."/>
            <person name="Chen F."/>
            <person name="Nolan M."/>
            <person name="Bruce D."/>
            <person name="Goodwin L."/>
            <person name="Pitluck S."/>
            <person name="Ivanova N."/>
            <person name="Mavromatis K."/>
            <person name="Mikhailova N."/>
            <person name="Pati A."/>
            <person name="Chen A."/>
            <person name="Palaniappan K."/>
            <person name="Land M."/>
            <person name="Hauser L."/>
            <person name="Chang Y.J."/>
            <person name="Jeffries C.C."/>
            <person name="Saunders E."/>
            <person name="Chertkov O."/>
            <person name="Brettin T."/>
            <person name="Goker M."/>
            <person name="Rohde M."/>
            <person name="Bristow J."/>
            <person name="Eisen J.A."/>
            <person name="Markowitz V."/>
            <person name="Hugenholtz P."/>
            <person name="Kyrpides N.C."/>
            <person name="Klenk H.P."/>
            <person name="Detter J.C."/>
        </authorList>
    </citation>
    <scope>NUCLEOTIDE SEQUENCE [LARGE SCALE GENOMIC DNA]</scope>
    <source>
        <strain evidence="14">ATCC 13125 / DSM 2366 / CIP 104194 / JCM 7457 / NBRC 12017 / NCIMB 9290 / NRRL B-14731 / HIM 762-3</strain>
    </source>
</reference>
<dbReference type="Gene3D" id="2.40.170.20">
    <property type="entry name" value="TonB-dependent receptor, beta-barrel domain"/>
    <property type="match status" value="1"/>
</dbReference>
<gene>
    <name evidence="13" type="ordered locus">Phep_2652</name>
</gene>
<dbReference type="Pfam" id="PF07715">
    <property type="entry name" value="Plug"/>
    <property type="match status" value="1"/>
</dbReference>
<dbReference type="HOGENOM" id="CLU_004317_0_2_10"/>
<dbReference type="NCBIfam" id="TIGR04057">
    <property type="entry name" value="SusC_RagA_signa"/>
    <property type="match status" value="1"/>
</dbReference>
<sequence>MKLTKLLLFLIFTAALPALAQKTIKGNVKNSSGMPMAGVNVAVKGSTKGTATNANGNFTIEQVKPSDVLVFSYMGFQTIEKMVLEQQTINVILKADDLRLSEVVVIGYDVVRKRDLTGSVAVIDPKELAATATANFDQALAGRVAGVQVTSKDGTPGSPLNIIIRGGNSITGDNSPLYVVDGVPLEDFDPSSINTRDIKSFDILKDASATAIYGSRGANGVVVITTIGGRNDGKTDINVTSSAWVQFIPNRLEVLNPYEYVKYQQKIAYANDSYAPGQNVAMFTANWIDPELYRNEKGTNWQDEIFQTAQTNNHTISLRAGNKNTTLLYSGNYLNQEGTLITTDFKKINNRLKFTHKVINNFEVNGQVEYSYINYNGMEVAGNTRNSVIRDAISFRPVSPVNWNANEESAIADQDPYLYDPVKTLKNTERKRVDDVLSGTLGFNYNFLKKFDLSVSGNYRTSITENDIFYKKDTQEATRTNRGINGTITDKRFNTLSTSNTLRFKDQKDKHAYGALLGFEAQYRAYEFSQLSNTNLPTDQFGIHNLGIATTATIAQTLYSKNALLSFFGRINYTYNDRYLATVNFRTDGSSKFRKENRWGYFPSFSLAWKLSEEDFLKSSELITDLKLRGGWGVTGNNRIGDFDAYNLFSVNSSSGYILGVDQNFSPGAYQSNMAVPDLRWETTAQTNIGLDLELSKRFSIAADYYNKNTRDLLLNADMALSTGFDKVQQNVGAVSNRGFEFTFNSQNFRNKNFSWTTNFNIAFNKTKTLRLNSGQNEILTDPQWDLQFMQSEYQYVTRVGQPVGMMYGLEFDGIYQVDDFVLTNGSYQLKDGQPTYRTVMRPGMVKFKDLNNDGVINQSDRKIIGNPYPKHTGGLFNNFRYKSFDFQFLLQWSYDFDILNGNASEFGSIYQTNRNGLKSLNKIWTPTNPETNIGGMRYDGVNLLTPFGYKLDSRHIEDGSYLKLKTAALGYNFSSQLLKKFSIKKCRLSLSAQNLYTWTKYTGYDPDVSVGRYGALTPGLDYSAYPQSVTISGGIDFTF</sequence>
<dbReference type="InterPro" id="IPR039426">
    <property type="entry name" value="TonB-dep_rcpt-like"/>
</dbReference>
<keyword evidence="3 8" id="KW-1134">Transmembrane beta strand</keyword>
<feature type="signal peptide" evidence="10">
    <location>
        <begin position="1"/>
        <end position="20"/>
    </location>
</feature>
<keyword evidence="5 9" id="KW-0798">TonB box</keyword>
<dbReference type="EMBL" id="CP001681">
    <property type="protein sequence ID" value="ACU04853.1"/>
    <property type="molecule type" value="Genomic_DNA"/>
</dbReference>
<keyword evidence="13" id="KW-0675">Receptor</keyword>
<dbReference type="InterPro" id="IPR023996">
    <property type="entry name" value="TonB-dep_OMP_SusC/RagA"/>
</dbReference>
<dbReference type="Proteomes" id="UP000000852">
    <property type="component" value="Chromosome"/>
</dbReference>
<evidence type="ECO:0000256" key="1">
    <source>
        <dbReference type="ARBA" id="ARBA00004571"/>
    </source>
</evidence>
<protein>
    <submittedName>
        <fullName evidence="13">TonB-dependent receptor plug</fullName>
    </submittedName>
</protein>
<dbReference type="eggNOG" id="COG4771">
    <property type="taxonomic scope" value="Bacteria"/>
</dbReference>
<dbReference type="SUPFAM" id="SSF56935">
    <property type="entry name" value="Porins"/>
    <property type="match status" value="1"/>
</dbReference>
<evidence type="ECO:0000313" key="13">
    <source>
        <dbReference type="EMBL" id="ACU04853.1"/>
    </source>
</evidence>
<keyword evidence="2 8" id="KW-0813">Transport</keyword>
<evidence type="ECO:0000256" key="2">
    <source>
        <dbReference type="ARBA" id="ARBA00022448"/>
    </source>
</evidence>
<evidence type="ECO:0000256" key="10">
    <source>
        <dbReference type="SAM" id="SignalP"/>
    </source>
</evidence>
<dbReference type="KEGG" id="phe:Phep_2652"/>
<dbReference type="SUPFAM" id="SSF49464">
    <property type="entry name" value="Carboxypeptidase regulatory domain-like"/>
    <property type="match status" value="1"/>
</dbReference>
<evidence type="ECO:0000256" key="9">
    <source>
        <dbReference type="RuleBase" id="RU003357"/>
    </source>
</evidence>
<keyword evidence="6 8" id="KW-0472">Membrane</keyword>
<proteinExistence type="inferred from homology"/>
<dbReference type="eggNOG" id="COG1629">
    <property type="taxonomic scope" value="Bacteria"/>
</dbReference>
<feature type="domain" description="TonB-dependent receptor plug" evidence="12">
    <location>
        <begin position="113"/>
        <end position="221"/>
    </location>
</feature>
<evidence type="ECO:0000256" key="4">
    <source>
        <dbReference type="ARBA" id="ARBA00022692"/>
    </source>
</evidence>
<comment type="similarity">
    <text evidence="8 9">Belongs to the TonB-dependent receptor family.</text>
</comment>
<keyword evidence="14" id="KW-1185">Reference proteome</keyword>
<dbReference type="Gene3D" id="2.170.130.10">
    <property type="entry name" value="TonB-dependent receptor, plug domain"/>
    <property type="match status" value="1"/>
</dbReference>
<evidence type="ECO:0000256" key="5">
    <source>
        <dbReference type="ARBA" id="ARBA00023077"/>
    </source>
</evidence>
<organism evidence="13 14">
    <name type="scientific">Pedobacter heparinus (strain ATCC 13125 / DSM 2366 / CIP 104194 / JCM 7457 / NBRC 12017 / NCIMB 9290 / NRRL B-14731 / HIM 762-3)</name>
    <dbReference type="NCBI Taxonomy" id="485917"/>
    <lineage>
        <taxon>Bacteria</taxon>
        <taxon>Pseudomonadati</taxon>
        <taxon>Bacteroidota</taxon>
        <taxon>Sphingobacteriia</taxon>
        <taxon>Sphingobacteriales</taxon>
        <taxon>Sphingobacteriaceae</taxon>
        <taxon>Pedobacter</taxon>
    </lineage>
</organism>
<feature type="domain" description="TonB-dependent receptor-like beta-barrel" evidence="11">
    <location>
        <begin position="384"/>
        <end position="768"/>
    </location>
</feature>
<evidence type="ECO:0000256" key="6">
    <source>
        <dbReference type="ARBA" id="ARBA00023136"/>
    </source>
</evidence>
<name>C6Y0E1_PEDHD</name>
<dbReference type="InterPro" id="IPR036942">
    <property type="entry name" value="Beta-barrel_TonB_sf"/>
</dbReference>
<dbReference type="InterPro" id="IPR012910">
    <property type="entry name" value="Plug_dom"/>
</dbReference>
<evidence type="ECO:0000259" key="11">
    <source>
        <dbReference type="Pfam" id="PF00593"/>
    </source>
</evidence>
<keyword evidence="10" id="KW-0732">Signal</keyword>
<comment type="subcellular location">
    <subcellularLocation>
        <location evidence="1 8">Cell outer membrane</location>
        <topology evidence="1 8">Multi-pass membrane protein</topology>
    </subcellularLocation>
</comment>
<keyword evidence="7 8" id="KW-0998">Cell outer membrane</keyword>
<evidence type="ECO:0000259" key="12">
    <source>
        <dbReference type="Pfam" id="PF07715"/>
    </source>
</evidence>
<evidence type="ECO:0000256" key="7">
    <source>
        <dbReference type="ARBA" id="ARBA00023237"/>
    </source>
</evidence>
<dbReference type="RefSeq" id="WP_015808464.1">
    <property type="nucleotide sequence ID" value="NC_013061.1"/>
</dbReference>
<dbReference type="InterPro" id="IPR000531">
    <property type="entry name" value="Beta-barrel_TonB"/>
</dbReference>
<evidence type="ECO:0000313" key="14">
    <source>
        <dbReference type="Proteomes" id="UP000000852"/>
    </source>
</evidence>
<dbReference type="InterPro" id="IPR037066">
    <property type="entry name" value="Plug_dom_sf"/>
</dbReference>
<dbReference type="InterPro" id="IPR023997">
    <property type="entry name" value="TonB-dep_OMP_SusC/RagA_CS"/>
</dbReference>
<feature type="chain" id="PRO_5002974529" evidence="10">
    <location>
        <begin position="21"/>
        <end position="1040"/>
    </location>
</feature>
<dbReference type="Gene3D" id="2.60.40.1120">
    <property type="entry name" value="Carboxypeptidase-like, regulatory domain"/>
    <property type="match status" value="1"/>
</dbReference>
<dbReference type="AlphaFoldDB" id="C6Y0E1"/>
<dbReference type="Pfam" id="PF13715">
    <property type="entry name" value="CarbopepD_reg_2"/>
    <property type="match status" value="1"/>
</dbReference>
<dbReference type="PROSITE" id="PS52016">
    <property type="entry name" value="TONB_DEPENDENT_REC_3"/>
    <property type="match status" value="1"/>
</dbReference>
<evidence type="ECO:0000256" key="8">
    <source>
        <dbReference type="PROSITE-ProRule" id="PRU01360"/>
    </source>
</evidence>
<dbReference type="InterPro" id="IPR008969">
    <property type="entry name" value="CarboxyPept-like_regulatory"/>
</dbReference>